<sequence>MTNTSLEVIGYVRCDYKEKFGIPRQSGLTDCATAFIEMLPPYNQAEAFRGLDGFSHLWLLWDFSKAHKNGFTATVKPPKLGGNQRMGVFATRSPFRPNNIGLSSVRLLDIIYNEENGCVHGLVVSGADILDGTPVYDIKPYLPYTDSHPEATGGWTDSLDIPELSVRFSDDITAKLETIFSSAQIEALKEILAQDPRPGYQDEPNRRYGMLYGGYDIRFTISGDTLTISEVAEPGPQ</sequence>
<accession>A0A3R5WT36</accession>
<dbReference type="Gene3D" id="3.30.2310.10">
    <property type="entry name" value="YaeB-like"/>
    <property type="match status" value="1"/>
</dbReference>
<dbReference type="GO" id="GO:0032259">
    <property type="term" value="P:methylation"/>
    <property type="evidence" value="ECO:0007669"/>
    <property type="project" value="UniProtKB-KW"/>
</dbReference>
<feature type="domain" description="TsaA-like" evidence="3">
    <location>
        <begin position="6"/>
        <end position="150"/>
    </location>
</feature>
<dbReference type="InterPro" id="IPR023368">
    <property type="entry name" value="UPF0066_cons_site"/>
</dbReference>
<reference evidence="4 5" key="1">
    <citation type="submission" date="2018-08" db="EMBL/GenBank/DDBJ databases">
        <title>A genome reference for cultivated species of the human gut microbiota.</title>
        <authorList>
            <person name="Zou Y."/>
            <person name="Xue W."/>
            <person name="Luo G."/>
        </authorList>
    </citation>
    <scope>NUCLEOTIDE SEQUENCE [LARGE SCALE GENOMIC DNA]</scope>
    <source>
        <strain evidence="4 5">AF22-21</strain>
    </source>
</reference>
<dbReference type="OrthoDB" id="9804309at2"/>
<evidence type="ECO:0000313" key="4">
    <source>
        <dbReference type="EMBL" id="RGS43953.1"/>
    </source>
</evidence>
<comment type="similarity">
    <text evidence="2">Belongs to the tRNA methyltransferase O family.</text>
</comment>
<dbReference type="Pfam" id="PF01980">
    <property type="entry name" value="TrmO_N"/>
    <property type="match status" value="1"/>
</dbReference>
<dbReference type="AlphaFoldDB" id="A0A3R5WT36"/>
<dbReference type="InterPro" id="IPR040372">
    <property type="entry name" value="YaeB-like"/>
</dbReference>
<dbReference type="Gene3D" id="2.40.30.70">
    <property type="entry name" value="YaeB-like"/>
    <property type="match status" value="1"/>
</dbReference>
<organism evidence="4 5">
    <name type="scientific">Coprococcus eutactus</name>
    <dbReference type="NCBI Taxonomy" id="33043"/>
    <lineage>
        <taxon>Bacteria</taxon>
        <taxon>Bacillati</taxon>
        <taxon>Bacillota</taxon>
        <taxon>Clostridia</taxon>
        <taxon>Lachnospirales</taxon>
        <taxon>Lachnospiraceae</taxon>
        <taxon>Coprococcus</taxon>
    </lineage>
</organism>
<dbReference type="Proteomes" id="UP000283295">
    <property type="component" value="Unassembled WGS sequence"/>
</dbReference>
<evidence type="ECO:0000313" key="5">
    <source>
        <dbReference type="Proteomes" id="UP000283295"/>
    </source>
</evidence>
<dbReference type="GO" id="GO:0008168">
    <property type="term" value="F:methyltransferase activity"/>
    <property type="evidence" value="ECO:0007669"/>
    <property type="project" value="UniProtKB-KW"/>
</dbReference>
<dbReference type="PROSITE" id="PS01318">
    <property type="entry name" value="TSAA_1"/>
    <property type="match status" value="1"/>
</dbReference>
<dbReference type="PROSITE" id="PS51668">
    <property type="entry name" value="TSAA_2"/>
    <property type="match status" value="1"/>
</dbReference>
<dbReference type="PANTHER" id="PTHR12818">
    <property type="entry name" value="TRNA (ADENINE(37)-N6)-METHYLTRANSFERASE"/>
    <property type="match status" value="1"/>
</dbReference>
<dbReference type="InterPro" id="IPR036413">
    <property type="entry name" value="YaeB-like_sf"/>
</dbReference>
<dbReference type="NCBIfam" id="TIGR00104">
    <property type="entry name" value="tRNA_TsaA"/>
    <property type="match status" value="1"/>
</dbReference>
<proteinExistence type="inferred from homology"/>
<evidence type="ECO:0000259" key="3">
    <source>
        <dbReference type="PROSITE" id="PS51668"/>
    </source>
</evidence>
<evidence type="ECO:0000256" key="2">
    <source>
        <dbReference type="ARBA" id="ARBA00033753"/>
    </source>
</evidence>
<gene>
    <name evidence="4" type="primary">tsaA</name>
    <name evidence="4" type="ORF">DWX94_02515</name>
</gene>
<comment type="caution">
    <text evidence="4">The sequence shown here is derived from an EMBL/GenBank/DDBJ whole genome shotgun (WGS) entry which is preliminary data.</text>
</comment>
<protein>
    <submittedName>
        <fullName evidence="4">tRNA (N6-threonylcarbamoyladenosine(37)-N6)-methyltransferase TrmO</fullName>
    </submittedName>
</protein>
<keyword evidence="4" id="KW-0808">Transferase</keyword>
<dbReference type="SUPFAM" id="SSF118196">
    <property type="entry name" value="YaeB-like"/>
    <property type="match status" value="1"/>
</dbReference>
<dbReference type="EMBL" id="QRVK01000003">
    <property type="protein sequence ID" value="RGS43953.1"/>
    <property type="molecule type" value="Genomic_DNA"/>
</dbReference>
<dbReference type="PANTHER" id="PTHR12818:SF0">
    <property type="entry name" value="TRNA (ADENINE(37)-N6)-METHYLTRANSFERASE"/>
    <property type="match status" value="1"/>
</dbReference>
<name>A0A3R5WT36_9FIRM</name>
<dbReference type="InterPro" id="IPR023370">
    <property type="entry name" value="TrmO-like_N"/>
</dbReference>
<keyword evidence="1" id="KW-0949">S-adenosyl-L-methionine</keyword>
<evidence type="ECO:0000256" key="1">
    <source>
        <dbReference type="ARBA" id="ARBA00022691"/>
    </source>
</evidence>
<dbReference type="Pfam" id="PF18389">
    <property type="entry name" value="TrmO_C"/>
    <property type="match status" value="1"/>
</dbReference>
<dbReference type="InterPro" id="IPR036414">
    <property type="entry name" value="YaeB_N_sf"/>
</dbReference>
<dbReference type="CDD" id="cd09281">
    <property type="entry name" value="UPF0066"/>
    <property type="match status" value="1"/>
</dbReference>
<keyword evidence="4" id="KW-0489">Methyltransferase</keyword>
<dbReference type="InterPro" id="IPR041369">
    <property type="entry name" value="TrmO_C"/>
</dbReference>